<dbReference type="Proteomes" id="UP001153636">
    <property type="component" value="Chromosome 17"/>
</dbReference>
<protein>
    <submittedName>
        <fullName evidence="1">Uncharacterized protein</fullName>
    </submittedName>
</protein>
<gene>
    <name evidence="1" type="ORF">PSYICH_LOCUS5380</name>
</gene>
<proteinExistence type="predicted"/>
<dbReference type="EMBL" id="OV651829">
    <property type="protein sequence ID" value="CAH1104434.1"/>
    <property type="molecule type" value="Genomic_DNA"/>
</dbReference>
<accession>A0A9P0G6Z2</accession>
<name>A0A9P0G6Z2_9CUCU</name>
<dbReference type="OrthoDB" id="6762869at2759"/>
<dbReference type="AlphaFoldDB" id="A0A9P0G6Z2"/>
<reference evidence="1" key="1">
    <citation type="submission" date="2022-01" db="EMBL/GenBank/DDBJ databases">
        <authorList>
            <person name="King R."/>
        </authorList>
    </citation>
    <scope>NUCLEOTIDE SEQUENCE</scope>
</reference>
<evidence type="ECO:0000313" key="2">
    <source>
        <dbReference type="Proteomes" id="UP001153636"/>
    </source>
</evidence>
<keyword evidence="2" id="KW-1185">Reference proteome</keyword>
<evidence type="ECO:0000313" key="1">
    <source>
        <dbReference type="EMBL" id="CAH1104434.1"/>
    </source>
</evidence>
<sequence length="103" mass="11355">MILTLSQEKFLYNAENKSRLITMLMAKCEEPGIACRQANEDADSLFVRTAESLVPTHQTVAIVGEDVDLMVIMMGLNTSPNVYLLNPGKGKAPQLLYQPQSAQ</sequence>
<organism evidence="1 2">
    <name type="scientific">Psylliodes chrysocephalus</name>
    <dbReference type="NCBI Taxonomy" id="3402493"/>
    <lineage>
        <taxon>Eukaryota</taxon>
        <taxon>Metazoa</taxon>
        <taxon>Ecdysozoa</taxon>
        <taxon>Arthropoda</taxon>
        <taxon>Hexapoda</taxon>
        <taxon>Insecta</taxon>
        <taxon>Pterygota</taxon>
        <taxon>Neoptera</taxon>
        <taxon>Endopterygota</taxon>
        <taxon>Coleoptera</taxon>
        <taxon>Polyphaga</taxon>
        <taxon>Cucujiformia</taxon>
        <taxon>Chrysomeloidea</taxon>
        <taxon>Chrysomelidae</taxon>
        <taxon>Galerucinae</taxon>
        <taxon>Alticini</taxon>
        <taxon>Psylliodes</taxon>
    </lineage>
</organism>